<dbReference type="Pfam" id="PF04430">
    <property type="entry name" value="DUF498"/>
    <property type="match status" value="1"/>
</dbReference>
<dbReference type="PANTHER" id="PTHR15811:SF5">
    <property type="entry name" value="MTH938 DOMAIN-CONTAINING PROTEIN"/>
    <property type="match status" value="1"/>
</dbReference>
<proteinExistence type="predicted"/>
<dbReference type="AlphaFoldDB" id="A0A2M8KCP2"/>
<comment type="caution">
    <text evidence="1">The sequence shown here is derived from an EMBL/GenBank/DDBJ whole genome shotgun (WGS) entry which is preliminary data.</text>
</comment>
<evidence type="ECO:0000313" key="2">
    <source>
        <dbReference type="Proteomes" id="UP000231648"/>
    </source>
</evidence>
<reference evidence="2" key="1">
    <citation type="submission" date="2017-09" db="EMBL/GenBank/DDBJ databases">
        <title>Depth-based differentiation of microbial function through sediment-hosted aquifers and enrichment of novel symbionts in the deep terrestrial subsurface.</title>
        <authorList>
            <person name="Probst A.J."/>
            <person name="Ladd B."/>
            <person name="Jarett J.K."/>
            <person name="Geller-Mcgrath D.E."/>
            <person name="Sieber C.M.K."/>
            <person name="Emerson J.B."/>
            <person name="Anantharaman K."/>
            <person name="Thomas B.C."/>
            <person name="Malmstrom R."/>
            <person name="Stieglmeier M."/>
            <person name="Klingl A."/>
            <person name="Woyke T."/>
            <person name="Ryan C.M."/>
            <person name="Banfield J.F."/>
        </authorList>
    </citation>
    <scope>NUCLEOTIDE SEQUENCE [LARGE SCALE GENOMIC DNA]</scope>
</reference>
<dbReference type="PANTHER" id="PTHR15811">
    <property type="entry name" value="MTH938 DOMAIN-CONTAINING PROTEIN"/>
    <property type="match status" value="1"/>
</dbReference>
<evidence type="ECO:0000313" key="1">
    <source>
        <dbReference type="EMBL" id="PJE57687.1"/>
    </source>
</evidence>
<dbReference type="InterPro" id="IPR036748">
    <property type="entry name" value="MTH938-like_sf"/>
</dbReference>
<dbReference type="Gene3D" id="3.40.1230.10">
    <property type="entry name" value="MTH938-like"/>
    <property type="match status" value="1"/>
</dbReference>
<accession>A0A2M8KCP2</accession>
<dbReference type="InterPro" id="IPR007523">
    <property type="entry name" value="NDUFAF3/AAMDC"/>
</dbReference>
<sequence>MPHINSTEFGEITIDGKKYGQVLIIGDSIMERDYEKLEKLFGTTHRVGDWERDELIKGNPEIIVIGTGQSSVMNVDGEITDSLAKKGIEIIVVSTPEAVEIYNAKVKEGKRVNALIHTTC</sequence>
<organism evidence="1 2">
    <name type="scientific">Candidatus Portnoybacteria bacterium CG10_big_fil_rev_8_21_14_0_10_38_18</name>
    <dbReference type="NCBI Taxonomy" id="1974813"/>
    <lineage>
        <taxon>Bacteria</taxon>
        <taxon>Candidatus Portnoyibacteriota</taxon>
    </lineage>
</organism>
<dbReference type="EMBL" id="PFDX01000008">
    <property type="protein sequence ID" value="PJE57687.1"/>
    <property type="molecule type" value="Genomic_DNA"/>
</dbReference>
<gene>
    <name evidence="1" type="ORF">COU82_00605</name>
</gene>
<dbReference type="Proteomes" id="UP000231648">
    <property type="component" value="Unassembled WGS sequence"/>
</dbReference>
<protein>
    <submittedName>
        <fullName evidence="1">Uncharacterized protein</fullName>
    </submittedName>
</protein>
<dbReference type="SUPFAM" id="SSF64076">
    <property type="entry name" value="MTH938-like"/>
    <property type="match status" value="1"/>
</dbReference>
<name>A0A2M8KCP2_9BACT</name>
<dbReference type="GO" id="GO:0005737">
    <property type="term" value="C:cytoplasm"/>
    <property type="evidence" value="ECO:0007669"/>
    <property type="project" value="TreeGrafter"/>
</dbReference>